<dbReference type="EMBL" id="CP036426">
    <property type="protein sequence ID" value="QDV33516.1"/>
    <property type="molecule type" value="Genomic_DNA"/>
</dbReference>
<dbReference type="InterPro" id="IPR013783">
    <property type="entry name" value="Ig-like_fold"/>
</dbReference>
<dbReference type="RefSeq" id="WP_145267878.1">
    <property type="nucleotide sequence ID" value="NZ_CP036426.1"/>
</dbReference>
<dbReference type="AlphaFoldDB" id="A0A518GY36"/>
<proteinExistence type="predicted"/>
<feature type="region of interest" description="Disordered" evidence="1">
    <location>
        <begin position="336"/>
        <end position="385"/>
    </location>
</feature>
<evidence type="ECO:0008006" key="4">
    <source>
        <dbReference type="Google" id="ProtNLM"/>
    </source>
</evidence>
<evidence type="ECO:0000256" key="1">
    <source>
        <dbReference type="SAM" id="MobiDB-lite"/>
    </source>
</evidence>
<evidence type="ECO:0000313" key="2">
    <source>
        <dbReference type="EMBL" id="QDV33516.1"/>
    </source>
</evidence>
<protein>
    <recommendedName>
        <fullName evidence="4">CARDB domain-containing protein</fullName>
    </recommendedName>
</protein>
<keyword evidence="3" id="KW-1185">Reference proteome</keyword>
<feature type="region of interest" description="Disordered" evidence="1">
    <location>
        <begin position="1"/>
        <end position="23"/>
    </location>
</feature>
<name>A0A518GY36_9BACT</name>
<dbReference type="Gene3D" id="2.60.40.10">
    <property type="entry name" value="Immunoglobulins"/>
    <property type="match status" value="2"/>
</dbReference>
<organism evidence="2 3">
    <name type="scientific">Tautonia plasticadhaerens</name>
    <dbReference type="NCBI Taxonomy" id="2527974"/>
    <lineage>
        <taxon>Bacteria</taxon>
        <taxon>Pseudomonadati</taxon>
        <taxon>Planctomycetota</taxon>
        <taxon>Planctomycetia</taxon>
        <taxon>Isosphaerales</taxon>
        <taxon>Isosphaeraceae</taxon>
        <taxon>Tautonia</taxon>
    </lineage>
</organism>
<gene>
    <name evidence="2" type="ORF">ElP_13890</name>
</gene>
<dbReference type="KEGG" id="tpla:ElP_13890"/>
<evidence type="ECO:0000313" key="3">
    <source>
        <dbReference type="Proteomes" id="UP000317835"/>
    </source>
</evidence>
<feature type="compositionally biased region" description="Pro residues" evidence="1">
    <location>
        <begin position="368"/>
        <end position="380"/>
    </location>
</feature>
<dbReference type="Proteomes" id="UP000317835">
    <property type="component" value="Chromosome"/>
</dbReference>
<dbReference type="OrthoDB" id="259331at2"/>
<accession>A0A518GY36</accession>
<feature type="compositionally biased region" description="Basic residues" evidence="1">
    <location>
        <begin position="1"/>
        <end position="19"/>
    </location>
</feature>
<reference evidence="2 3" key="1">
    <citation type="submission" date="2019-02" db="EMBL/GenBank/DDBJ databases">
        <title>Deep-cultivation of Planctomycetes and their phenomic and genomic characterization uncovers novel biology.</title>
        <authorList>
            <person name="Wiegand S."/>
            <person name="Jogler M."/>
            <person name="Boedeker C."/>
            <person name="Pinto D."/>
            <person name="Vollmers J."/>
            <person name="Rivas-Marin E."/>
            <person name="Kohn T."/>
            <person name="Peeters S.H."/>
            <person name="Heuer A."/>
            <person name="Rast P."/>
            <person name="Oberbeckmann S."/>
            <person name="Bunk B."/>
            <person name="Jeske O."/>
            <person name="Meyerdierks A."/>
            <person name="Storesund J.E."/>
            <person name="Kallscheuer N."/>
            <person name="Luecker S."/>
            <person name="Lage O.M."/>
            <person name="Pohl T."/>
            <person name="Merkel B.J."/>
            <person name="Hornburger P."/>
            <person name="Mueller R.-W."/>
            <person name="Bruemmer F."/>
            <person name="Labrenz M."/>
            <person name="Spormann A.M."/>
            <person name="Op den Camp H."/>
            <person name="Overmann J."/>
            <person name="Amann R."/>
            <person name="Jetten M.S.M."/>
            <person name="Mascher T."/>
            <person name="Medema M.H."/>
            <person name="Devos D.P."/>
            <person name="Kaster A.-K."/>
            <person name="Ovreas L."/>
            <person name="Rohde M."/>
            <person name="Galperin M.Y."/>
            <person name="Jogler C."/>
        </authorList>
    </citation>
    <scope>NUCLEOTIDE SEQUENCE [LARGE SCALE GENOMIC DNA]</scope>
    <source>
        <strain evidence="2 3">ElP</strain>
    </source>
</reference>
<sequence length="430" mass="45389">MTERHPRRGNGTTRTRRRPAPITPEALEGRHLLAYTPLGFSIPDLAILNAYTGPVAAYGGEIAVTVDVSNLGQSSIPEPLAQFPGQASAADAGPSEIEVYYTNQAHSPFGDRILLGTISVPAVPQNRLVQVTGVVSLPEEPPAGYPGVGSNGFITLELDPDRDVRDLDRTNNVFRPAASFLLVPDLPDLQAIALGLPPVLNPGDTIVPQVKVANYGAAPTIDQAPVVVQVVASLDEAFGPGDIVLGTFTVGNILPLSFAPTERFVPGDQTLLDRPNVAVLDAMQPVTLPETGAPYFVGVVVDPQDEIREISELDRGPDPTLELARLVDDSGLGLPPAGVIGPAAEADRPFPYPPFDTPTGTSEGPVDPGTPPSPGEPVPRPARRRVFAERLAARLQLQDRGPIAPMAGLRARPVELAQRLAALRAARRPG</sequence>